<dbReference type="EMBL" id="QDFT01000032">
    <property type="protein sequence ID" value="PVE67918.1"/>
    <property type="molecule type" value="Genomic_DNA"/>
</dbReference>
<dbReference type="GO" id="GO:0000150">
    <property type="term" value="F:DNA strand exchange activity"/>
    <property type="evidence" value="ECO:0007669"/>
    <property type="project" value="InterPro"/>
</dbReference>
<dbReference type="InterPro" id="IPR006119">
    <property type="entry name" value="Resolv_N"/>
</dbReference>
<evidence type="ECO:0000313" key="8">
    <source>
        <dbReference type="Proteomes" id="UP000244649"/>
    </source>
</evidence>
<dbReference type="Pfam" id="PF00239">
    <property type="entry name" value="Resolvase"/>
    <property type="match status" value="1"/>
</dbReference>
<dbReference type="SUPFAM" id="SSF53041">
    <property type="entry name" value="Resolvase-like"/>
    <property type="match status" value="1"/>
</dbReference>
<dbReference type="CDD" id="cd00338">
    <property type="entry name" value="Ser_Recombinase"/>
    <property type="match status" value="1"/>
</dbReference>
<dbReference type="RefSeq" id="WP_116538129.1">
    <property type="nucleotide sequence ID" value="NZ_QDFT01000032.1"/>
</dbReference>
<name>A0A2T7WBQ7_MICTE</name>
<feature type="active site" description="O-(5'-phospho-DNA)-serine intermediate" evidence="4 5">
    <location>
        <position position="10"/>
    </location>
</feature>
<evidence type="ECO:0000313" key="7">
    <source>
        <dbReference type="EMBL" id="PVE67918.1"/>
    </source>
</evidence>
<evidence type="ECO:0000256" key="4">
    <source>
        <dbReference type="PIRSR" id="PIRSR606118-50"/>
    </source>
</evidence>
<dbReference type="PANTHER" id="PTHR30461:SF2">
    <property type="entry name" value="SERINE RECOMBINASE PINE-RELATED"/>
    <property type="match status" value="1"/>
</dbReference>
<dbReference type="InterPro" id="IPR006118">
    <property type="entry name" value="Recombinase_CS"/>
</dbReference>
<keyword evidence="1" id="KW-0229">DNA integration</keyword>
<dbReference type="GO" id="GO:0003677">
    <property type="term" value="F:DNA binding"/>
    <property type="evidence" value="ECO:0007669"/>
    <property type="project" value="UniProtKB-KW"/>
</dbReference>
<evidence type="ECO:0000256" key="2">
    <source>
        <dbReference type="ARBA" id="ARBA00023125"/>
    </source>
</evidence>
<keyword evidence="3" id="KW-0233">DNA recombination</keyword>
<evidence type="ECO:0000256" key="3">
    <source>
        <dbReference type="ARBA" id="ARBA00023172"/>
    </source>
</evidence>
<evidence type="ECO:0000256" key="1">
    <source>
        <dbReference type="ARBA" id="ARBA00022908"/>
    </source>
</evidence>
<dbReference type="InterPro" id="IPR050639">
    <property type="entry name" value="SSR_resolvase"/>
</dbReference>
<dbReference type="AlphaFoldDB" id="A0A2T7WBQ7"/>
<keyword evidence="2" id="KW-0238">DNA-binding</keyword>
<dbReference type="Gene3D" id="3.40.50.1390">
    <property type="entry name" value="Resolvase, N-terminal catalytic domain"/>
    <property type="match status" value="1"/>
</dbReference>
<dbReference type="InterPro" id="IPR036162">
    <property type="entry name" value="Resolvase-like_N_sf"/>
</dbReference>
<accession>A0A2T7WBQ7</accession>
<dbReference type="GO" id="GO:0015074">
    <property type="term" value="P:DNA integration"/>
    <property type="evidence" value="ECO:0007669"/>
    <property type="project" value="UniProtKB-KW"/>
</dbReference>
<dbReference type="PROSITE" id="PS00397">
    <property type="entry name" value="RECOMBINASES_1"/>
    <property type="match status" value="1"/>
</dbReference>
<reference evidence="7 8" key="1">
    <citation type="submission" date="2018-04" db="EMBL/GenBank/DDBJ databases">
        <authorList>
            <person name="Go L.Y."/>
            <person name="Mitchell J.A."/>
        </authorList>
    </citation>
    <scope>NUCLEOTIDE SEQUENCE [LARGE SCALE GENOMIC DNA]</scope>
    <source>
        <strain evidence="7 8">TPD7010</strain>
    </source>
</reference>
<protein>
    <recommendedName>
        <fullName evidence="6">Resolvase/invertase-type recombinase catalytic domain-containing protein</fullName>
    </recommendedName>
</protein>
<dbReference type="Proteomes" id="UP000244649">
    <property type="component" value="Unassembled WGS sequence"/>
</dbReference>
<dbReference type="SMART" id="SM00857">
    <property type="entry name" value="Resolvase"/>
    <property type="match status" value="1"/>
</dbReference>
<comment type="caution">
    <text evidence="7">The sequence shown here is derived from an EMBL/GenBank/DDBJ whole genome shotgun (WGS) entry which is preliminary data.</text>
</comment>
<sequence length="215" mass="23916">MKVVAYLRVSTDQQDTSMSAQRDLIERWAAYREHDIVAWLSDPDVSGGTGLADREGGREVLRMLSAKEAQGVVVTKLDRLSRDVADFATVLKQFRKKNWSVATLDLDIDTATTNGEMIAHVLMALAQWERRQIGDRTRAALAELKRQGKPYGGRPSKTDLRGEVVNYITMRRDEGAGLSQIARELNEAGHLTSLGNRFYPSTVAKLVERVSALVS</sequence>
<evidence type="ECO:0000259" key="6">
    <source>
        <dbReference type="PROSITE" id="PS51736"/>
    </source>
</evidence>
<gene>
    <name evidence="7" type="ORF">DC432_12220</name>
</gene>
<dbReference type="PROSITE" id="PS51736">
    <property type="entry name" value="RECOMBINASES_3"/>
    <property type="match status" value="1"/>
</dbReference>
<evidence type="ECO:0000256" key="5">
    <source>
        <dbReference type="PROSITE-ProRule" id="PRU10137"/>
    </source>
</evidence>
<feature type="domain" description="Resolvase/invertase-type recombinase catalytic" evidence="6">
    <location>
        <begin position="2"/>
        <end position="148"/>
    </location>
</feature>
<organism evidence="7 8">
    <name type="scientific">Microbacterium testaceum</name>
    <name type="common">Aureobacterium testaceum</name>
    <name type="synonym">Brevibacterium testaceum</name>
    <dbReference type="NCBI Taxonomy" id="2033"/>
    <lineage>
        <taxon>Bacteria</taxon>
        <taxon>Bacillati</taxon>
        <taxon>Actinomycetota</taxon>
        <taxon>Actinomycetes</taxon>
        <taxon>Micrococcales</taxon>
        <taxon>Microbacteriaceae</taxon>
        <taxon>Microbacterium</taxon>
    </lineage>
</organism>
<dbReference type="PANTHER" id="PTHR30461">
    <property type="entry name" value="DNA-INVERTASE FROM LAMBDOID PROPHAGE"/>
    <property type="match status" value="1"/>
</dbReference>
<proteinExistence type="predicted"/>